<comment type="caution">
    <text evidence="2">The sequence shown here is derived from an EMBL/GenBank/DDBJ whole genome shotgun (WGS) entry which is preliminary data.</text>
</comment>
<feature type="signal peptide" evidence="1">
    <location>
        <begin position="1"/>
        <end position="26"/>
    </location>
</feature>
<gene>
    <name evidence="2" type="ORF">F5984_19675</name>
</gene>
<dbReference type="Pfam" id="PF13618">
    <property type="entry name" value="Gluconate_2-dh3"/>
    <property type="match status" value="1"/>
</dbReference>
<dbReference type="Proteomes" id="UP000488299">
    <property type="component" value="Unassembled WGS sequence"/>
</dbReference>
<dbReference type="InterPro" id="IPR027056">
    <property type="entry name" value="Gluconate_2DH_su3"/>
</dbReference>
<feature type="chain" id="PRO_5029617520" evidence="1">
    <location>
        <begin position="27"/>
        <end position="174"/>
    </location>
</feature>
<protein>
    <submittedName>
        <fullName evidence="2">Gluconate 2-dehydrogenase subunit 3 family protein</fullName>
    </submittedName>
</protein>
<dbReference type="RefSeq" id="WP_152125928.1">
    <property type="nucleotide sequence ID" value="NZ_WELI01000009.1"/>
</dbReference>
<name>A0A7J5TV78_9BACT</name>
<dbReference type="EMBL" id="WELI01000009">
    <property type="protein sequence ID" value="KAB7727977.1"/>
    <property type="molecule type" value="Genomic_DNA"/>
</dbReference>
<accession>A0A7J5TV78</accession>
<evidence type="ECO:0000313" key="2">
    <source>
        <dbReference type="EMBL" id="KAB7727977.1"/>
    </source>
</evidence>
<reference evidence="2 3" key="1">
    <citation type="submission" date="2019-10" db="EMBL/GenBank/DDBJ databases">
        <title>Rudanella paleaurantiibacter sp. nov., isolated from sludge.</title>
        <authorList>
            <person name="Xu S.Q."/>
        </authorList>
    </citation>
    <scope>NUCLEOTIDE SEQUENCE [LARGE SCALE GENOMIC DNA]</scope>
    <source>
        <strain evidence="2 3">HX-22-17</strain>
    </source>
</reference>
<evidence type="ECO:0000256" key="1">
    <source>
        <dbReference type="SAM" id="SignalP"/>
    </source>
</evidence>
<keyword evidence="1" id="KW-0732">Signal</keyword>
<evidence type="ECO:0000313" key="3">
    <source>
        <dbReference type="Proteomes" id="UP000488299"/>
    </source>
</evidence>
<sequence length="174" mass="18912">MHRRTALKNMTLAAGGLLLLPNWANAWTKASLPAGPALLSLEQQALLTEVIDALIPASDTPGARALEVPAFVQTMVADCYEPPVQQQFVAGLAGFDELAHARFGKSFAACSPAERTDVLLAFEATTDTTRKAFYSLLKQLTIQGYTTSEYVMTGYYKYTMIPGHYYGCVPVATR</sequence>
<proteinExistence type="predicted"/>
<dbReference type="AlphaFoldDB" id="A0A7J5TV78"/>
<organism evidence="2 3">
    <name type="scientific">Rudanella paleaurantiibacter</name>
    <dbReference type="NCBI Taxonomy" id="2614655"/>
    <lineage>
        <taxon>Bacteria</taxon>
        <taxon>Pseudomonadati</taxon>
        <taxon>Bacteroidota</taxon>
        <taxon>Cytophagia</taxon>
        <taxon>Cytophagales</taxon>
        <taxon>Cytophagaceae</taxon>
        <taxon>Rudanella</taxon>
    </lineage>
</organism>
<keyword evidence="3" id="KW-1185">Reference proteome</keyword>